<proteinExistence type="inferred from homology"/>
<dbReference type="RefSeq" id="WP_143047263.1">
    <property type="nucleotide sequence ID" value="NZ_FNON01000012.1"/>
</dbReference>
<evidence type="ECO:0000259" key="2">
    <source>
        <dbReference type="Pfam" id="PF13556"/>
    </source>
</evidence>
<reference evidence="4 5" key="1">
    <citation type="submission" date="2016-10" db="EMBL/GenBank/DDBJ databases">
        <authorList>
            <person name="de Groot N.N."/>
        </authorList>
    </citation>
    <scope>NUCLEOTIDE SEQUENCE [LARGE SCALE GENOMIC DNA]</scope>
    <source>
        <strain evidence="4 5">CPCC 202699</strain>
    </source>
</reference>
<evidence type="ECO:0000259" key="3">
    <source>
        <dbReference type="Pfam" id="PF17853"/>
    </source>
</evidence>
<organism evidence="4 5">
    <name type="scientific">Amycolatopsis xylanica</name>
    <dbReference type="NCBI Taxonomy" id="589385"/>
    <lineage>
        <taxon>Bacteria</taxon>
        <taxon>Bacillati</taxon>
        <taxon>Actinomycetota</taxon>
        <taxon>Actinomycetes</taxon>
        <taxon>Pseudonocardiales</taxon>
        <taxon>Pseudonocardiaceae</taxon>
        <taxon>Amycolatopsis</taxon>
    </lineage>
</organism>
<dbReference type="PANTHER" id="PTHR33744">
    <property type="entry name" value="CARBOHYDRATE DIACID REGULATOR"/>
    <property type="match status" value="1"/>
</dbReference>
<dbReference type="InterPro" id="IPR051448">
    <property type="entry name" value="CdaR-like_regulators"/>
</dbReference>
<dbReference type="Pfam" id="PF13556">
    <property type="entry name" value="HTH_30"/>
    <property type="match status" value="1"/>
</dbReference>
<dbReference type="GO" id="GO:0003677">
    <property type="term" value="F:DNA binding"/>
    <property type="evidence" value="ECO:0007669"/>
    <property type="project" value="UniProtKB-KW"/>
</dbReference>
<name>A0A1H3S0V0_9PSEU</name>
<accession>A0A1H3S0V0</accession>
<dbReference type="InterPro" id="IPR042070">
    <property type="entry name" value="PucR_C-HTH_sf"/>
</dbReference>
<dbReference type="Gene3D" id="1.10.10.2840">
    <property type="entry name" value="PucR C-terminal helix-turn-helix domain"/>
    <property type="match status" value="1"/>
</dbReference>
<dbReference type="Pfam" id="PF17853">
    <property type="entry name" value="GGDEF_2"/>
    <property type="match status" value="1"/>
</dbReference>
<dbReference type="AlphaFoldDB" id="A0A1H3S0V0"/>
<dbReference type="EMBL" id="FNON01000012">
    <property type="protein sequence ID" value="SDZ31683.1"/>
    <property type="molecule type" value="Genomic_DNA"/>
</dbReference>
<evidence type="ECO:0000313" key="4">
    <source>
        <dbReference type="EMBL" id="SDZ31683.1"/>
    </source>
</evidence>
<dbReference type="InterPro" id="IPR025736">
    <property type="entry name" value="PucR_C-HTH_dom"/>
</dbReference>
<protein>
    <submittedName>
        <fullName evidence="4">DNA-binding transcriptional regulator, PucR family</fullName>
    </submittedName>
</protein>
<dbReference type="Proteomes" id="UP000199515">
    <property type="component" value="Unassembled WGS sequence"/>
</dbReference>
<comment type="similarity">
    <text evidence="1">Belongs to the CdaR family.</text>
</comment>
<feature type="domain" description="PucR C-terminal helix-turn-helix" evidence="2">
    <location>
        <begin position="449"/>
        <end position="507"/>
    </location>
</feature>
<feature type="domain" description="CdaR GGDEF-like" evidence="3">
    <location>
        <begin position="297"/>
        <end position="397"/>
    </location>
</feature>
<dbReference type="OrthoDB" id="3190266at2"/>
<keyword evidence="5" id="KW-1185">Reference proteome</keyword>
<dbReference type="PANTHER" id="PTHR33744:SF17">
    <property type="entry name" value="CONSERVED PROTEIN"/>
    <property type="match status" value="1"/>
</dbReference>
<keyword evidence="4" id="KW-0238">DNA-binding</keyword>
<dbReference type="InterPro" id="IPR041522">
    <property type="entry name" value="CdaR_GGDEF"/>
</dbReference>
<gene>
    <name evidence="4" type="ORF">SAMN05421504_112153</name>
</gene>
<sequence length="509" mass="54434">MDEAAVSLERLLTVLGGGVLEAYSLPKGLAVRVTGVQVYDPADQQTWRGQLVLGVGVGPQDAGDLIRQAGAAMAAGVVLRGGDASLREVAAEAGVAVLVRTAWVTWSQLVGLIRAGLASAGLQVDDELESVPLGDLTAFANAVGNAAGGAVTIEDMQSRVLAFSRTDESVDEIRRQTILGQRMSPERVEALRENGFFRALWTSGDVVHRQAVGDSPERLAIAIKAGGEIFGSIWVAAAGRDLPASVPDTLRAAARAAVPHMIHRQTREGGEPFLIEESARALLNGHVSAEVFALRSSLRLDTRCAVLLFYQPEAIPARGLLNLISLECAAFRRPSVAFAEGRRIYVLLAELASDDEAMRIARRLSEQLEVKIGVGDVVDGLAEAPASRDAASLAHRVLLGREESVARLRDVASAATLALMLDEIGSREYVVLTPVALLAGYDSEHDSDLLGSLRAYLDHFGDVPAAAKALGLHANSLRYRIRRIEEVSGLDIHDPEQRLVAELQLRLWT</sequence>
<evidence type="ECO:0000256" key="1">
    <source>
        <dbReference type="ARBA" id="ARBA00006754"/>
    </source>
</evidence>
<evidence type="ECO:0000313" key="5">
    <source>
        <dbReference type="Proteomes" id="UP000199515"/>
    </source>
</evidence>
<dbReference type="STRING" id="589385.SAMN05421504_112153"/>